<dbReference type="InterPro" id="IPR002220">
    <property type="entry name" value="DapA-like"/>
</dbReference>
<accession>A0ABY5WTR7</accession>
<dbReference type="EMBL" id="CP081078">
    <property type="protein sequence ID" value="UWQ57609.1"/>
    <property type="molecule type" value="Genomic_DNA"/>
</dbReference>
<keyword evidence="1 2" id="KW-0456">Lyase</keyword>
<dbReference type="SUPFAM" id="SSF51569">
    <property type="entry name" value="Aldolase"/>
    <property type="match status" value="1"/>
</dbReference>
<protein>
    <submittedName>
        <fullName evidence="3">Dihydrodipicolinate synthase family protein</fullName>
    </submittedName>
</protein>
<reference evidence="3" key="1">
    <citation type="submission" date="2021-08" db="EMBL/GenBank/DDBJ databases">
        <authorList>
            <person name="Nwanade C."/>
            <person name="Wang M."/>
            <person name="Masoudi A."/>
            <person name="Yu Z."/>
            <person name="Liu J."/>
        </authorList>
    </citation>
    <scope>NUCLEOTIDE SEQUENCE</scope>
    <source>
        <strain evidence="3">S141</strain>
    </source>
</reference>
<name>A0ABY5WTR7_LEICA</name>
<dbReference type="Proteomes" id="UP001058184">
    <property type="component" value="Chromosome"/>
</dbReference>
<gene>
    <name evidence="3" type="ORF">K3722_13950</name>
</gene>
<dbReference type="PANTHER" id="PTHR12128">
    <property type="entry name" value="DIHYDRODIPICOLINATE SYNTHASE"/>
    <property type="match status" value="1"/>
</dbReference>
<dbReference type="PANTHER" id="PTHR12128:SF67">
    <property type="entry name" value="BLR3884 PROTEIN"/>
    <property type="match status" value="1"/>
</dbReference>
<evidence type="ECO:0000313" key="4">
    <source>
        <dbReference type="Proteomes" id="UP001058184"/>
    </source>
</evidence>
<dbReference type="PIRSF" id="PIRSF001365">
    <property type="entry name" value="DHDPS"/>
    <property type="match status" value="1"/>
</dbReference>
<sequence>MEGVIAAVPTPVDGTGRPQRAPFLEHCAWALENGCHGLNILGSTGEASSLDTASRRQVMAWAAEALDIRRLMVGTGTPSLAETIALTAHADDLGYSVALVLPPFYYTPPSPEGLIAWYEALHQALGGRKIAVYFYNYPQMTGFALPAQVIETLHRAHPERFRGIKDSSGDLGYCRALSAALPDLRVFPSSETSLGGAAASGFAGCISATANISTPLCRALWDGRSTPEPALAEAIATIRQTVAAQPLIPAVKYLTGRRSGDPGWDNVLPPFLPLPPDARRQLDSIEITAPARAAETV</sequence>
<dbReference type="Gene3D" id="3.20.20.70">
    <property type="entry name" value="Aldolase class I"/>
    <property type="match status" value="1"/>
</dbReference>
<dbReference type="InterPro" id="IPR013785">
    <property type="entry name" value="Aldolase_TIM"/>
</dbReference>
<organism evidence="3 4">
    <name type="scientific">Leisingera caerulea</name>
    <name type="common">Phaeobacter caeruleus</name>
    <dbReference type="NCBI Taxonomy" id="506591"/>
    <lineage>
        <taxon>Bacteria</taxon>
        <taxon>Pseudomonadati</taxon>
        <taxon>Pseudomonadota</taxon>
        <taxon>Alphaproteobacteria</taxon>
        <taxon>Rhodobacterales</taxon>
        <taxon>Roseobacteraceae</taxon>
        <taxon>Leisingera</taxon>
    </lineage>
</organism>
<dbReference type="CDD" id="cd00408">
    <property type="entry name" value="DHDPS-like"/>
    <property type="match status" value="1"/>
</dbReference>
<proteinExistence type="inferred from homology"/>
<keyword evidence="4" id="KW-1185">Reference proteome</keyword>
<evidence type="ECO:0000313" key="3">
    <source>
        <dbReference type="EMBL" id="UWQ57609.1"/>
    </source>
</evidence>
<comment type="similarity">
    <text evidence="2">Belongs to the DapA family.</text>
</comment>
<evidence type="ECO:0000256" key="1">
    <source>
        <dbReference type="ARBA" id="ARBA00023239"/>
    </source>
</evidence>
<dbReference type="PRINTS" id="PR00146">
    <property type="entry name" value="DHPICSNTHASE"/>
</dbReference>
<evidence type="ECO:0000256" key="2">
    <source>
        <dbReference type="PIRNR" id="PIRNR001365"/>
    </source>
</evidence>
<dbReference type="SMART" id="SM01130">
    <property type="entry name" value="DHDPS"/>
    <property type="match status" value="1"/>
</dbReference>
<dbReference type="RefSeq" id="WP_260001058.1">
    <property type="nucleotide sequence ID" value="NZ_CP081078.1"/>
</dbReference>
<dbReference type="Pfam" id="PF00701">
    <property type="entry name" value="DHDPS"/>
    <property type="match status" value="1"/>
</dbReference>